<dbReference type="Proteomes" id="UP000178406">
    <property type="component" value="Unassembled WGS sequence"/>
</dbReference>
<dbReference type="STRING" id="1798338.A3J56_00815"/>
<feature type="domain" description="YprB ribonuclease H-like" evidence="2">
    <location>
        <begin position="32"/>
        <end position="162"/>
    </location>
</feature>
<dbReference type="InterPro" id="IPR036397">
    <property type="entry name" value="RNaseH_sf"/>
</dbReference>
<dbReference type="AlphaFoldDB" id="A0A1F5WFR7"/>
<name>A0A1F5WFR7_9BACT</name>
<gene>
    <name evidence="3" type="ORF">A3J56_00815</name>
</gene>
<dbReference type="EMBL" id="MFHQ01000017">
    <property type="protein sequence ID" value="OGF74465.1"/>
    <property type="molecule type" value="Genomic_DNA"/>
</dbReference>
<evidence type="ECO:0000259" key="2">
    <source>
        <dbReference type="Pfam" id="PF13482"/>
    </source>
</evidence>
<dbReference type="SUPFAM" id="SSF53098">
    <property type="entry name" value="Ribonuclease H-like"/>
    <property type="match status" value="1"/>
</dbReference>
<reference evidence="3 4" key="1">
    <citation type="journal article" date="2016" name="Nat. Commun.">
        <title>Thousands of microbial genomes shed light on interconnected biogeochemical processes in an aquifer system.</title>
        <authorList>
            <person name="Anantharaman K."/>
            <person name="Brown C.T."/>
            <person name="Hug L.A."/>
            <person name="Sharon I."/>
            <person name="Castelle C.J."/>
            <person name="Probst A.J."/>
            <person name="Thomas B.C."/>
            <person name="Singh A."/>
            <person name="Wilkins M.J."/>
            <person name="Karaoz U."/>
            <person name="Brodie E.L."/>
            <person name="Williams K.H."/>
            <person name="Hubbard S.S."/>
            <person name="Banfield J.F."/>
        </authorList>
    </citation>
    <scope>NUCLEOTIDE SEQUENCE [LARGE SCALE GENOMIC DNA]</scope>
</reference>
<evidence type="ECO:0000259" key="1">
    <source>
        <dbReference type="Pfam" id="PF13280"/>
    </source>
</evidence>
<accession>A0A1F5WFR7</accession>
<organism evidence="3 4">
    <name type="scientific">Candidatus Giovannonibacteria bacterium RIFCSPHIGHO2_02_FULL_46_20</name>
    <dbReference type="NCBI Taxonomy" id="1798338"/>
    <lineage>
        <taxon>Bacteria</taxon>
        <taxon>Candidatus Giovannoniibacteriota</taxon>
    </lineage>
</organism>
<dbReference type="Pfam" id="PF13280">
    <property type="entry name" value="WYL"/>
    <property type="match status" value="1"/>
</dbReference>
<dbReference type="PROSITE" id="PS52050">
    <property type="entry name" value="WYL"/>
    <property type="match status" value="1"/>
</dbReference>
<protein>
    <submittedName>
        <fullName evidence="3">Uncharacterized protein</fullName>
    </submittedName>
</protein>
<dbReference type="Gene3D" id="3.30.420.10">
    <property type="entry name" value="Ribonuclease H-like superfamily/Ribonuclease H"/>
    <property type="match status" value="1"/>
</dbReference>
<evidence type="ECO:0000313" key="4">
    <source>
        <dbReference type="Proteomes" id="UP000178406"/>
    </source>
</evidence>
<feature type="domain" description="WYL" evidence="1">
    <location>
        <begin position="197"/>
        <end position="262"/>
    </location>
</feature>
<dbReference type="InterPro" id="IPR026881">
    <property type="entry name" value="WYL_dom"/>
</dbReference>
<sequence length="279" mass="31767">MQGGIQSGDIVFDIETQRSFDEVGGRDRFDKLGVSVVGAYVYGDDRYIAFEEHEIPEFAKLLDSALISNRRIIGFNINHFDVPVLQPYVSWNLKELAMLDLMQDIETGVGFRVSLDNLCSQTLGAKKSADGMQAIRWYKEGKIDLIKEYCLKDVELTKELYEFGRTNGHVLFFSRDAMGRIAVPVRWGSAQPQNVRNVLREALEKRKSVEIEYVTKDAKDGGAPLKNRMVDIYRIASDNFEGFCHLRGAKRVFKIDRVLSARLTDNTYTMFEDVQGTLL</sequence>
<proteinExistence type="predicted"/>
<comment type="caution">
    <text evidence="3">The sequence shown here is derived from an EMBL/GenBank/DDBJ whole genome shotgun (WGS) entry which is preliminary data.</text>
</comment>
<dbReference type="InterPro" id="IPR012337">
    <property type="entry name" value="RNaseH-like_sf"/>
</dbReference>
<evidence type="ECO:0000313" key="3">
    <source>
        <dbReference type="EMBL" id="OGF74465.1"/>
    </source>
</evidence>
<dbReference type="GO" id="GO:0003676">
    <property type="term" value="F:nucleic acid binding"/>
    <property type="evidence" value="ECO:0007669"/>
    <property type="project" value="InterPro"/>
</dbReference>
<dbReference type="Pfam" id="PF13482">
    <property type="entry name" value="RNase_H_2"/>
    <property type="match status" value="1"/>
</dbReference>
<dbReference type="InterPro" id="IPR038720">
    <property type="entry name" value="YprB_RNase_H-like_dom"/>
</dbReference>